<reference evidence="3 4" key="1">
    <citation type="submission" date="2019-02" db="EMBL/GenBank/DDBJ databases">
        <title>Deep-cultivation of Planctomycetes and their phenomic and genomic characterization uncovers novel biology.</title>
        <authorList>
            <person name="Wiegand S."/>
            <person name="Jogler M."/>
            <person name="Boedeker C."/>
            <person name="Pinto D."/>
            <person name="Vollmers J."/>
            <person name="Rivas-Marin E."/>
            <person name="Kohn T."/>
            <person name="Peeters S.H."/>
            <person name="Heuer A."/>
            <person name="Rast P."/>
            <person name="Oberbeckmann S."/>
            <person name="Bunk B."/>
            <person name="Jeske O."/>
            <person name="Meyerdierks A."/>
            <person name="Storesund J.E."/>
            <person name="Kallscheuer N."/>
            <person name="Luecker S."/>
            <person name="Lage O.M."/>
            <person name="Pohl T."/>
            <person name="Merkel B.J."/>
            <person name="Hornburger P."/>
            <person name="Mueller R.-W."/>
            <person name="Bruemmer F."/>
            <person name="Labrenz M."/>
            <person name="Spormann A.M."/>
            <person name="Op den Camp H."/>
            <person name="Overmann J."/>
            <person name="Amann R."/>
            <person name="Jetten M.S.M."/>
            <person name="Mascher T."/>
            <person name="Medema M.H."/>
            <person name="Devos D.P."/>
            <person name="Kaster A.-K."/>
            <person name="Ovreas L."/>
            <person name="Rohde M."/>
            <person name="Galperin M.Y."/>
            <person name="Jogler C."/>
        </authorList>
    </citation>
    <scope>NUCLEOTIDE SEQUENCE [LARGE SCALE GENOMIC DNA]</scope>
    <source>
        <strain evidence="3 4">Mal52</strain>
    </source>
</reference>
<feature type="transmembrane region" description="Helical" evidence="2">
    <location>
        <begin position="29"/>
        <end position="53"/>
    </location>
</feature>
<dbReference type="RefSeq" id="WP_145378954.1">
    <property type="nucleotide sequence ID" value="NZ_CP036276.1"/>
</dbReference>
<feature type="compositionally biased region" description="Pro residues" evidence="1">
    <location>
        <begin position="497"/>
        <end position="509"/>
    </location>
</feature>
<keyword evidence="4" id="KW-1185">Reference proteome</keyword>
<evidence type="ECO:0000256" key="2">
    <source>
        <dbReference type="SAM" id="Phobius"/>
    </source>
</evidence>
<name>A0A517ZVD0_9PLAN</name>
<proteinExistence type="predicted"/>
<evidence type="ECO:0000256" key="1">
    <source>
        <dbReference type="SAM" id="MobiDB-lite"/>
    </source>
</evidence>
<keyword evidence="2" id="KW-1133">Transmembrane helix</keyword>
<dbReference type="Proteomes" id="UP000319383">
    <property type="component" value="Chromosome"/>
</dbReference>
<accession>A0A517ZVD0</accession>
<dbReference type="EMBL" id="CP036276">
    <property type="protein sequence ID" value="QDU46444.1"/>
    <property type="molecule type" value="Genomic_DNA"/>
</dbReference>
<feature type="region of interest" description="Disordered" evidence="1">
    <location>
        <begin position="1154"/>
        <end position="1174"/>
    </location>
</feature>
<evidence type="ECO:0000313" key="3">
    <source>
        <dbReference type="EMBL" id="QDU46444.1"/>
    </source>
</evidence>
<keyword evidence="2" id="KW-0812">Transmembrane</keyword>
<protein>
    <submittedName>
        <fullName evidence="3">Uncharacterized protein</fullName>
    </submittedName>
</protein>
<feature type="region of interest" description="Disordered" evidence="1">
    <location>
        <begin position="491"/>
        <end position="526"/>
    </location>
</feature>
<keyword evidence="2" id="KW-0472">Membrane</keyword>
<organism evidence="3 4">
    <name type="scientific">Symmachiella dynata</name>
    <dbReference type="NCBI Taxonomy" id="2527995"/>
    <lineage>
        <taxon>Bacteria</taxon>
        <taxon>Pseudomonadati</taxon>
        <taxon>Planctomycetota</taxon>
        <taxon>Planctomycetia</taxon>
        <taxon>Planctomycetales</taxon>
        <taxon>Planctomycetaceae</taxon>
        <taxon>Symmachiella</taxon>
    </lineage>
</organism>
<evidence type="ECO:0000313" key="4">
    <source>
        <dbReference type="Proteomes" id="UP000319383"/>
    </source>
</evidence>
<gene>
    <name evidence="3" type="ORF">Mal52_49650</name>
</gene>
<dbReference type="KEGG" id="sdyn:Mal52_49650"/>
<sequence>MRSKLANNPTGRRGILSGRRIPQVAADRGGSVLIAVLWLMALLWVLGIFFFLFANTEQNAAQHYSDAAKVDNRCGVDPDVLWDWALRQLIVGANFDDDGDFDVIDATTGGYDQESESALYVFDNRNRFNVTRNSILGHVLGNDLHAYNGEGINLITDNSGNPAVDQDRDGVADADQSLLETNYSAVTNGGIPQDVSLFATTPPTLDAGYTSPDINAPFLAYLGTTPDSTQVLIPSFHRPQYLRDGGAAVTDWDTTNTIDFSARVFRPHRSHESHDGTNSYQRYLTSQFTKPDGSVVEPFPFTNNATNIFNLNEGVWTGAGTIEYDADPDGDGVKEAIWMDLGFPLQECDGKLFKTLFSYTVLDADGLLNLNVAGNTTGTRFIPSGDFDPAAGFRFNQSNQALSPSELNLHYAFSAAPSSVVDTDPSWISYRAMFGINPAAIDRDTLANMETFKLLHGSATYTEPTPGTYVFDSALAGRYGDIDLLNDPSNGVLLNVPPNPNPNLYPQPGNPGVDDDSDENQVASNDPYNPFTLAQPLDISGGGLTIDISSGFGTQPIRPTGIADPFRWLQYNDYAINPAAISYEDIFANLAIWTAPNMAPATFQRDEADEMFVLPGNEDTLGLASRDAAFSVEEMAGLHKSDNDPDANLVNSRLKELLPITLGATVNADLRKQFTTSSWDMRRFGRTIGDPTAAPAVARPWEFNDVDMVSASDTFRKFPPAFGPALTPILPSRHEEGTASALDPFRPEVRRLLTIEIPDSGNLNVSSRDDWRQGRLSLNQILVGFDLDGAPIYRDLTPHPTNPTAGGSQIQPMVHQNLAPMTQSNISSGDYNPALPYPYGTFPADGVAQEWWARYDRQRLARDIYVLLYTLGGGTDFDVTAGPPQYSAEQLEEMAQFAVNYVDAMDADNVITRFEYDGDLSDGWSPGAGLQVYGVEAQQLTFSEVLGIRQPQILSNHNATLHDELNKDHYSLHIELRNASQYPVDLNDGTWRIRRNDEGSLDNGIIDVGATNENALIFGSGAGTVSAGGQYTIAINDGDNPFPIPNQLDQHPADFRVDFDQDGDYDLICPNVADPGIANATSVADPTMFPGPLSNLDTSHSTHDDGRFSLAWEAPNPATPDPNFRGDFLNPQQTGLDTLNISQFELVLERRQNLDPPTGLADTGPNPNPDDSRNKWVEVDRIVVEFKLFGLEQGDTAPQIPGRLETLKSSERVEPFAQDNPLPTNTTVAPSANNRYNSVGLAMNSVSPANFEMWQPHFDRYYSSAMELLSVPLYGPDQVIKKLAQPMTLPLRLGFNPTGLGDPVNARRRIAQEKFLFPELDNNPSNAPVVGDNRWYRLFEFVEVPTRMHEVLGDPGRVPGKINLNTIRHMGPLGAMIDGPRVHGLDLLSLDPTDSTSTVIPGQRDWWREFLAARDAVLLPDGTPVGADGRDPVTGKYLPGLAGSRPFRDFAHLGAGDGLAINDTLLRSLPGDDFGVDQTGRRLFEVGSKAQHDGSASPSTDYYMRHRLLSKVANHATTRSHVYIVFVEVGFFEVVEPVAGQPQISGTTTSTGHRGFFIVDVSDPLGNDAYSPGTSGSRGRFDFRKFVKYRRTIE</sequence>